<keyword evidence="2" id="KW-1185">Reference proteome</keyword>
<dbReference type="EMBL" id="JAWDIP010000004">
    <property type="protein sequence ID" value="MDY0396598.1"/>
    <property type="molecule type" value="Genomic_DNA"/>
</dbReference>
<comment type="caution">
    <text evidence="1">The sequence shown here is derived from an EMBL/GenBank/DDBJ whole genome shotgun (WGS) entry which is preliminary data.</text>
</comment>
<reference evidence="1 2" key="1">
    <citation type="submission" date="2023-10" db="EMBL/GenBank/DDBJ databases">
        <title>Virgibacillus halophilus 5B73C genome.</title>
        <authorList>
            <person name="Miliotis G."/>
            <person name="Sengupta P."/>
            <person name="Hameed A."/>
            <person name="Chuvochina M."/>
            <person name="Mcdonagh F."/>
            <person name="Simpson A.C."/>
            <person name="Singh N.K."/>
            <person name="Rekha P.D."/>
            <person name="Raman K."/>
            <person name="Hugenholtz P."/>
            <person name="Venkateswaran K."/>
        </authorList>
    </citation>
    <scope>NUCLEOTIDE SEQUENCE [LARGE SCALE GENOMIC DNA]</scope>
    <source>
        <strain evidence="1 2">5B73C</strain>
    </source>
</reference>
<dbReference type="InterPro" id="IPR016039">
    <property type="entry name" value="Thiolase-like"/>
</dbReference>
<evidence type="ECO:0000313" key="1">
    <source>
        <dbReference type="EMBL" id="MDY0396598.1"/>
    </source>
</evidence>
<organism evidence="1 2">
    <name type="scientific">Tigheibacillus halophilus</name>
    <dbReference type="NCBI Taxonomy" id="361280"/>
    <lineage>
        <taxon>Bacteria</taxon>
        <taxon>Bacillati</taxon>
        <taxon>Bacillota</taxon>
        <taxon>Bacilli</taxon>
        <taxon>Bacillales</taxon>
        <taxon>Bacillaceae</taxon>
        <taxon>Tigheibacillus</taxon>
    </lineage>
</organism>
<evidence type="ECO:0000313" key="2">
    <source>
        <dbReference type="Proteomes" id="UP001281447"/>
    </source>
</evidence>
<dbReference type="Proteomes" id="UP001281447">
    <property type="component" value="Unassembled WGS sequence"/>
</dbReference>
<name>A0ABU5CCN4_9BACI</name>
<protein>
    <recommendedName>
        <fullName evidence="3">Chalcone/stilbene synthase C-terminal domain-containing protein</fullName>
    </recommendedName>
</protein>
<sequence length="43" mass="4842">MSSPTVLYVLKEWLKNGMKQGDKSILSALGPGFSSELMLLEWR</sequence>
<proteinExistence type="predicted"/>
<dbReference type="Gene3D" id="3.40.47.10">
    <property type="match status" value="1"/>
</dbReference>
<evidence type="ECO:0008006" key="3">
    <source>
        <dbReference type="Google" id="ProtNLM"/>
    </source>
</evidence>
<accession>A0ABU5CCN4</accession>
<dbReference type="SUPFAM" id="SSF53901">
    <property type="entry name" value="Thiolase-like"/>
    <property type="match status" value="1"/>
</dbReference>
<gene>
    <name evidence="1" type="ORF">RWE15_22720</name>
</gene>